<feature type="compositionally biased region" description="Polar residues" evidence="1">
    <location>
        <begin position="538"/>
        <end position="549"/>
    </location>
</feature>
<dbReference type="EMBL" id="CAICTM010002087">
    <property type="protein sequence ID" value="CAB9527842.1"/>
    <property type="molecule type" value="Genomic_DNA"/>
</dbReference>
<dbReference type="GO" id="GO:0004386">
    <property type="term" value="F:helicase activity"/>
    <property type="evidence" value="ECO:0007669"/>
    <property type="project" value="UniProtKB-KW"/>
</dbReference>
<keyword evidence="3" id="KW-0067">ATP-binding</keyword>
<feature type="compositionally biased region" description="Polar residues" evidence="1">
    <location>
        <begin position="513"/>
        <end position="530"/>
    </location>
</feature>
<feature type="domain" description="Helicase-associated" evidence="2">
    <location>
        <begin position="37"/>
        <end position="109"/>
    </location>
</feature>
<comment type="caution">
    <text evidence="3">The sequence shown here is derived from an EMBL/GenBank/DDBJ whole genome shotgun (WGS) entry which is preliminary data.</text>
</comment>
<name>A0A9N8ETG6_9STRA</name>
<protein>
    <submittedName>
        <fullName evidence="3">Helicase</fullName>
    </submittedName>
</protein>
<dbReference type="Gene3D" id="6.10.140.530">
    <property type="match status" value="3"/>
</dbReference>
<feature type="region of interest" description="Disordered" evidence="1">
    <location>
        <begin position="119"/>
        <end position="236"/>
    </location>
</feature>
<proteinExistence type="predicted"/>
<dbReference type="PANTHER" id="PTHR33418:SF1">
    <property type="entry name" value="HELICASE-ASSOCIATED DOMAIN-CONTAINING PROTEIN"/>
    <property type="match status" value="1"/>
</dbReference>
<keyword evidence="3" id="KW-0378">Hydrolase</keyword>
<feature type="domain" description="Helicase-associated" evidence="2">
    <location>
        <begin position="395"/>
        <end position="461"/>
    </location>
</feature>
<feature type="region of interest" description="Disordered" evidence="1">
    <location>
        <begin position="469"/>
        <end position="559"/>
    </location>
</feature>
<dbReference type="Pfam" id="PF03457">
    <property type="entry name" value="HA"/>
    <property type="match status" value="3"/>
</dbReference>
<keyword evidence="3" id="KW-0547">Nucleotide-binding</keyword>
<reference evidence="3" key="1">
    <citation type="submission" date="2020-06" db="EMBL/GenBank/DDBJ databases">
        <authorList>
            <consortium name="Plant Systems Biology data submission"/>
        </authorList>
    </citation>
    <scope>NUCLEOTIDE SEQUENCE</scope>
    <source>
        <strain evidence="3">D6</strain>
    </source>
</reference>
<keyword evidence="3" id="KW-0347">Helicase</keyword>
<evidence type="ECO:0000256" key="1">
    <source>
        <dbReference type="SAM" id="MobiDB-lite"/>
    </source>
</evidence>
<accession>A0A9N8ETG6</accession>
<evidence type="ECO:0000259" key="2">
    <source>
        <dbReference type="Pfam" id="PF03457"/>
    </source>
</evidence>
<evidence type="ECO:0000313" key="4">
    <source>
        <dbReference type="Proteomes" id="UP001153069"/>
    </source>
</evidence>
<feature type="compositionally biased region" description="Basic and acidic residues" evidence="1">
    <location>
        <begin position="200"/>
        <end position="236"/>
    </location>
</feature>
<dbReference type="AlphaFoldDB" id="A0A9N8ETG6"/>
<feature type="compositionally biased region" description="Basic and acidic residues" evidence="1">
    <location>
        <begin position="174"/>
        <end position="185"/>
    </location>
</feature>
<gene>
    <name evidence="3" type="ORF">SEMRO_2089_G313960.1</name>
</gene>
<organism evidence="3 4">
    <name type="scientific">Seminavis robusta</name>
    <dbReference type="NCBI Taxonomy" id="568900"/>
    <lineage>
        <taxon>Eukaryota</taxon>
        <taxon>Sar</taxon>
        <taxon>Stramenopiles</taxon>
        <taxon>Ochrophyta</taxon>
        <taxon>Bacillariophyta</taxon>
        <taxon>Bacillariophyceae</taxon>
        <taxon>Bacillariophycidae</taxon>
        <taxon>Naviculales</taxon>
        <taxon>Naviculaceae</taxon>
        <taxon>Seminavis</taxon>
    </lineage>
</organism>
<dbReference type="InterPro" id="IPR005114">
    <property type="entry name" value="Helicase_assoc"/>
</dbReference>
<dbReference type="Proteomes" id="UP001153069">
    <property type="component" value="Unassembled WGS sequence"/>
</dbReference>
<dbReference type="OrthoDB" id="46808at2759"/>
<sequence length="559" mass="61640">MVRWKRSQDLPTTTTTGVAAVGNEAIAVGGSVKEEEGEWETMFERLKAFKTLKGHCQADRETDDSVLAQWVMSQRRHYVAFVASASGSGHYATTCLTHERVGRLQRLGVDLGGVGTLGYGNEEDSRDDATPTVASDQANNGKRKKKNPTDEADATGDGETHVETRRPPKKRKKSLVEAQKEEGKYQPRRVSAVGAEAEERDAPSHTDNRAASVDRSDGGERDDASPIKEKQIKGRGDSAWETLMNVTALMPPLPTATAAVDSAKPAPAITAPAALVAASPSGSPQTKRGVKSKYGDLDALPNAGCSYSSKYRAANNDVVPNQQRWEDMFMRLHKFKTNHGHCRVPNRFPDDPSLGSWVATQRRYYKNKSLPMPEDRVSRLTELGFEWTTKDPRKVPWETRFEGLRQFKERYGHVDVPHEWEECPQLGFWTANMRQQYRYKQLGKKSSLTDDRIELLNSIGFVWKMQGGRRKKSDPVARPNQSSSPLAAEQAPVVSPPGSAQKMRPLVLDPMSTMGTSSGVATSEGVSVSSYIPPPEATSKQSPGQSTRSVAYYPYQASI</sequence>
<keyword evidence="4" id="KW-1185">Reference proteome</keyword>
<feature type="domain" description="Helicase-associated" evidence="2">
    <location>
        <begin position="322"/>
        <end position="385"/>
    </location>
</feature>
<evidence type="ECO:0000313" key="3">
    <source>
        <dbReference type="EMBL" id="CAB9527842.1"/>
    </source>
</evidence>
<dbReference type="PANTHER" id="PTHR33418">
    <property type="entry name" value="HELICASE-ASSOCIATED"/>
    <property type="match status" value="1"/>
</dbReference>